<dbReference type="InterPro" id="IPR026960">
    <property type="entry name" value="RVT-Znf"/>
</dbReference>
<dbReference type="EMBL" id="CM000784">
    <property type="protein sequence ID" value="AQK89946.1"/>
    <property type="molecule type" value="Genomic_DNA"/>
</dbReference>
<organism evidence="2">
    <name type="scientific">Zea mays</name>
    <name type="common">Maize</name>
    <dbReference type="NCBI Taxonomy" id="4577"/>
    <lineage>
        <taxon>Eukaryota</taxon>
        <taxon>Viridiplantae</taxon>
        <taxon>Streptophyta</taxon>
        <taxon>Embryophyta</taxon>
        <taxon>Tracheophyta</taxon>
        <taxon>Spermatophyta</taxon>
        <taxon>Magnoliopsida</taxon>
        <taxon>Liliopsida</taxon>
        <taxon>Poales</taxon>
        <taxon>Poaceae</taxon>
        <taxon>PACMAD clade</taxon>
        <taxon>Panicoideae</taxon>
        <taxon>Andropogonodae</taxon>
        <taxon>Andropogoneae</taxon>
        <taxon>Tripsacinae</taxon>
        <taxon>Zea</taxon>
    </lineage>
</organism>
<protein>
    <submittedName>
        <fullName evidence="2">Receptor-like kinase4</fullName>
    </submittedName>
</protein>
<keyword evidence="2" id="KW-0808">Transferase</keyword>
<proteinExistence type="predicted"/>
<sequence>MSTDKSKEHICSLWIDADCLDCCSCNPQRQKHRRNSRNTKFWKDKWLNGKRIKDLALSLYNFIPKRIVNSRTIYEAITDRKWISDIKGPLTVGVLTDYLQLWNMTSAWQLQPEVKDKHVFSIAPTGIYSAKTAYEGFFLGSVVFPHQKKIWKTWALPKCRFFIWLVAQNRVWTTDRLAKRGLIHPEKCPLCDQEDETIDYLLVTCCFSRELVSVVKEIRSAFFGSSTRC</sequence>
<evidence type="ECO:0000259" key="1">
    <source>
        <dbReference type="Pfam" id="PF13966"/>
    </source>
</evidence>
<dbReference type="GO" id="GO:0016301">
    <property type="term" value="F:kinase activity"/>
    <property type="evidence" value="ECO:0007669"/>
    <property type="project" value="UniProtKB-KW"/>
</dbReference>
<feature type="domain" description="Reverse transcriptase zinc-binding" evidence="1">
    <location>
        <begin position="128"/>
        <end position="210"/>
    </location>
</feature>
<accession>A0A1D6FD45</accession>
<keyword evidence="2" id="KW-0675">Receptor</keyword>
<keyword evidence="2" id="KW-0418">Kinase</keyword>
<gene>
    <name evidence="2" type="ORF">ZEAMMB73_Zm00001d008477</name>
</gene>
<dbReference type="Pfam" id="PF13966">
    <property type="entry name" value="zf-RVT"/>
    <property type="match status" value="1"/>
</dbReference>
<dbReference type="EMBL" id="CM000784">
    <property type="protein sequence ID" value="AQK89938.1"/>
    <property type="molecule type" value="Genomic_DNA"/>
</dbReference>
<dbReference type="EMBL" id="CM000784">
    <property type="protein sequence ID" value="AQK89935.1"/>
    <property type="molecule type" value="Genomic_DNA"/>
</dbReference>
<dbReference type="EMBL" id="CM000784">
    <property type="protein sequence ID" value="AQK89937.1"/>
    <property type="molecule type" value="Genomic_DNA"/>
</dbReference>
<dbReference type="AlphaFoldDB" id="A0A1D6FD45"/>
<reference evidence="2" key="1">
    <citation type="submission" date="2015-12" db="EMBL/GenBank/DDBJ databases">
        <title>Update maize B73 reference genome by single molecule sequencing technologies.</title>
        <authorList>
            <consortium name="Maize Genome Sequencing Project"/>
            <person name="Ware D."/>
        </authorList>
    </citation>
    <scope>NUCLEOTIDE SEQUENCE</scope>
    <source>
        <tissue evidence="2">Seedling</tissue>
    </source>
</reference>
<evidence type="ECO:0000313" key="2">
    <source>
        <dbReference type="EMBL" id="AQK89946.1"/>
    </source>
</evidence>
<name>A0A1D6FD45_MAIZE</name>